<accession>A0A2N7WQ63</accession>
<evidence type="ECO:0000313" key="5">
    <source>
        <dbReference type="Proteomes" id="UP000494205"/>
    </source>
</evidence>
<evidence type="ECO:0000256" key="1">
    <source>
        <dbReference type="SAM" id="MobiDB-lite"/>
    </source>
</evidence>
<sequence length="179" mass="20339">MSINSGLPHDRAESVELLKRVAKRLKTQGPEQPLSVYQDEIAKEFGYPNWSVMHKNVAAMAQHQFALFKERVEAHPEVQAILFASPRFLAAAKVEMEEWVRANYTPLIEFAFYDNESENGFSLPSEDINNLLQEEFDHRFPFDLIESVAAELELEGPWGDEDYWLGGDEPPPEADAAEG</sequence>
<dbReference type="OrthoDB" id="9156157at2"/>
<feature type="compositionally biased region" description="Acidic residues" evidence="1">
    <location>
        <begin position="170"/>
        <end position="179"/>
    </location>
</feature>
<evidence type="ECO:0000313" key="2">
    <source>
        <dbReference type="EMBL" id="CAB3661364.1"/>
    </source>
</evidence>
<dbReference type="EMBL" id="PNXY01000006">
    <property type="protein sequence ID" value="PMS31465.1"/>
    <property type="molecule type" value="Genomic_DNA"/>
</dbReference>
<dbReference type="EMBL" id="CADIJZ010000005">
    <property type="protein sequence ID" value="CAB3661364.1"/>
    <property type="molecule type" value="Genomic_DNA"/>
</dbReference>
<gene>
    <name evidence="3" type="ORF">C0Z16_10935</name>
    <name evidence="2" type="ORF">LMG27174_01655</name>
</gene>
<name>A0A2N7WQ63_9BURK</name>
<protein>
    <submittedName>
        <fullName evidence="2">Uncharacterized protein</fullName>
    </submittedName>
</protein>
<feature type="region of interest" description="Disordered" evidence="1">
    <location>
        <begin position="160"/>
        <end position="179"/>
    </location>
</feature>
<organism evidence="2 5">
    <name type="scientific">Paraburkholderia rhynchosiae</name>
    <dbReference type="NCBI Taxonomy" id="487049"/>
    <lineage>
        <taxon>Bacteria</taxon>
        <taxon>Pseudomonadati</taxon>
        <taxon>Pseudomonadota</taxon>
        <taxon>Betaproteobacteria</taxon>
        <taxon>Burkholderiales</taxon>
        <taxon>Burkholderiaceae</taxon>
        <taxon>Paraburkholderia</taxon>
    </lineage>
</organism>
<dbReference type="Proteomes" id="UP000494205">
    <property type="component" value="Unassembled WGS sequence"/>
</dbReference>
<dbReference type="AlphaFoldDB" id="A0A2N7WQ63"/>
<evidence type="ECO:0000313" key="4">
    <source>
        <dbReference type="Proteomes" id="UP000235659"/>
    </source>
</evidence>
<dbReference type="Proteomes" id="UP000235659">
    <property type="component" value="Unassembled WGS sequence"/>
</dbReference>
<keyword evidence="4" id="KW-1185">Reference proteome</keyword>
<reference evidence="2 5" key="2">
    <citation type="submission" date="2020-04" db="EMBL/GenBank/DDBJ databases">
        <authorList>
            <person name="De Canck E."/>
        </authorList>
    </citation>
    <scope>NUCLEOTIDE SEQUENCE [LARGE SCALE GENOMIC DNA]</scope>
    <source>
        <strain evidence="2 5">LMG 27174</strain>
    </source>
</reference>
<proteinExistence type="predicted"/>
<reference evidence="3 4" key="1">
    <citation type="submission" date="2018-01" db="EMBL/GenBank/DDBJ databases">
        <title>Whole genome analyses suggest that Burkholderia sensu lato contains two further novel genera in the rhizoxinica-symbiotica group Mycetohabitans gen. nov., and Trinickia gen. nov.: implications for the evolution of diazotrophy and nodulation in the Burkholderiaceae.</title>
        <authorList>
            <person name="Estrada-de los Santos P."/>
            <person name="Palmer M."/>
            <person name="Chavez-Ramirez B."/>
            <person name="Beukes C."/>
            <person name="Steenkamp E.T."/>
            <person name="Hirsch A.M."/>
            <person name="Manyaka P."/>
            <person name="Maluk M."/>
            <person name="Lafos M."/>
            <person name="Crook M."/>
            <person name="Gross E."/>
            <person name="Simon M.F."/>
            <person name="Bueno dos Reis Junior F."/>
            <person name="Poole P.S."/>
            <person name="Venter S.N."/>
            <person name="James E.K."/>
        </authorList>
    </citation>
    <scope>NUCLEOTIDE SEQUENCE [LARGE SCALE GENOMIC DNA]</scope>
    <source>
        <strain evidence="3 4">WSM 3937</strain>
    </source>
</reference>
<evidence type="ECO:0000313" key="3">
    <source>
        <dbReference type="EMBL" id="PMS31465.1"/>
    </source>
</evidence>
<dbReference type="RefSeq" id="WP_146014301.1">
    <property type="nucleotide sequence ID" value="NZ_CADIJZ010000005.1"/>
</dbReference>